<comment type="caution">
    <text evidence="2">The sequence shown here is derived from an EMBL/GenBank/DDBJ whole genome shotgun (WGS) entry which is preliminary data.</text>
</comment>
<keyword evidence="1" id="KW-0812">Transmembrane</keyword>
<dbReference type="EMBL" id="BJXX01000036">
    <property type="protein sequence ID" value="GEN33302.1"/>
    <property type="molecule type" value="Genomic_DNA"/>
</dbReference>
<dbReference type="Proteomes" id="UP000321157">
    <property type="component" value="Unassembled WGS sequence"/>
</dbReference>
<dbReference type="AlphaFoldDB" id="A0A511V7Y8"/>
<keyword evidence="3" id="KW-1185">Reference proteome</keyword>
<keyword evidence="1" id="KW-1133">Transmembrane helix</keyword>
<evidence type="ECO:0000313" key="3">
    <source>
        <dbReference type="Proteomes" id="UP000321157"/>
    </source>
</evidence>
<feature type="transmembrane region" description="Helical" evidence="1">
    <location>
        <begin position="86"/>
        <end position="104"/>
    </location>
</feature>
<feature type="transmembrane region" description="Helical" evidence="1">
    <location>
        <begin position="124"/>
        <end position="145"/>
    </location>
</feature>
<name>A0A511V7Y8_9BACL</name>
<dbReference type="OrthoDB" id="2617300at2"/>
<feature type="transmembrane region" description="Helical" evidence="1">
    <location>
        <begin position="48"/>
        <end position="74"/>
    </location>
</feature>
<organism evidence="2 3">
    <name type="scientific">Aneurinibacillus danicus</name>
    <dbReference type="NCBI Taxonomy" id="267746"/>
    <lineage>
        <taxon>Bacteria</taxon>
        <taxon>Bacillati</taxon>
        <taxon>Bacillota</taxon>
        <taxon>Bacilli</taxon>
        <taxon>Bacillales</taxon>
        <taxon>Paenibacillaceae</taxon>
        <taxon>Aneurinibacillus group</taxon>
        <taxon>Aneurinibacillus</taxon>
    </lineage>
</organism>
<evidence type="ECO:0000256" key="1">
    <source>
        <dbReference type="SAM" id="Phobius"/>
    </source>
</evidence>
<sequence>MRGFLYVIQFVFSIVIFSTIYAMARWQASDFTTITNGRLDELFYVAKHYPSTILVLGISFCYILFSLFLIFNHWKWRKNLNFDQKGLSHVCLGLILSSISFFFVSSFTEDPYINSREINHGTPFIYPTLFIFIYFLASLAMYSYALFKKYSRKNNRIFIFMNFLLLGISVVGEVHLVKRRLIQLGGGPSIPTSQIFNLGWFNQYTNILYFNIYTFLIGTCITLMVCGIYYSFHTRK</sequence>
<feature type="transmembrane region" description="Helical" evidence="1">
    <location>
        <begin position="207"/>
        <end position="232"/>
    </location>
</feature>
<keyword evidence="1" id="KW-0472">Membrane</keyword>
<gene>
    <name evidence="2" type="ORF">ADA01nite_07620</name>
</gene>
<dbReference type="RefSeq" id="WP_146808594.1">
    <property type="nucleotide sequence ID" value="NZ_BJXX01000036.1"/>
</dbReference>
<protein>
    <submittedName>
        <fullName evidence="2">Uncharacterized protein</fullName>
    </submittedName>
</protein>
<accession>A0A511V7Y8</accession>
<feature type="transmembrane region" description="Helical" evidence="1">
    <location>
        <begin position="7"/>
        <end position="28"/>
    </location>
</feature>
<reference evidence="2 3" key="1">
    <citation type="submission" date="2019-07" db="EMBL/GenBank/DDBJ databases">
        <title>Whole genome shotgun sequence of Aneurinibacillus danicus NBRC 102444.</title>
        <authorList>
            <person name="Hosoyama A."/>
            <person name="Uohara A."/>
            <person name="Ohji S."/>
            <person name="Ichikawa N."/>
        </authorList>
    </citation>
    <scope>NUCLEOTIDE SEQUENCE [LARGE SCALE GENOMIC DNA]</scope>
    <source>
        <strain evidence="2 3">NBRC 102444</strain>
    </source>
</reference>
<evidence type="ECO:0000313" key="2">
    <source>
        <dbReference type="EMBL" id="GEN33302.1"/>
    </source>
</evidence>
<feature type="transmembrane region" description="Helical" evidence="1">
    <location>
        <begin position="157"/>
        <end position="177"/>
    </location>
</feature>
<proteinExistence type="predicted"/>